<dbReference type="PRINTS" id="PR00412">
    <property type="entry name" value="EPOXHYDRLASE"/>
</dbReference>
<dbReference type="PANTHER" id="PTHR46118">
    <property type="entry name" value="PROTEIN ABHD11"/>
    <property type="match status" value="1"/>
</dbReference>
<dbReference type="PRINTS" id="PR00111">
    <property type="entry name" value="ABHYDROLASE"/>
</dbReference>
<dbReference type="Pfam" id="PF00561">
    <property type="entry name" value="Abhydrolase_1"/>
    <property type="match status" value="1"/>
</dbReference>
<dbReference type="Proteomes" id="UP001157439">
    <property type="component" value="Unassembled WGS sequence"/>
</dbReference>
<evidence type="ECO:0000313" key="4">
    <source>
        <dbReference type="Proteomes" id="UP001157439"/>
    </source>
</evidence>
<proteinExistence type="predicted"/>
<keyword evidence="4" id="KW-1185">Reference proteome</keyword>
<comment type="caution">
    <text evidence="3">The sequence shown here is derived from an EMBL/GenBank/DDBJ whole genome shotgun (WGS) entry which is preliminary data.</text>
</comment>
<dbReference type="GO" id="GO:0016787">
    <property type="term" value="F:hydrolase activity"/>
    <property type="evidence" value="ECO:0007669"/>
    <property type="project" value="UniProtKB-KW"/>
</dbReference>
<feature type="domain" description="AB hydrolase-1" evidence="2">
    <location>
        <begin position="12"/>
        <end position="123"/>
    </location>
</feature>
<evidence type="ECO:0000259" key="2">
    <source>
        <dbReference type="Pfam" id="PF00561"/>
    </source>
</evidence>
<dbReference type="EMBL" id="BSPO01000003">
    <property type="protein sequence ID" value="GLS84457.1"/>
    <property type="molecule type" value="Genomic_DNA"/>
</dbReference>
<dbReference type="AlphaFoldDB" id="A0AA37TN21"/>
<dbReference type="InterPro" id="IPR029058">
    <property type="entry name" value="AB_hydrolase_fold"/>
</dbReference>
<gene>
    <name evidence="3" type="primary">ybfF</name>
    <name evidence="3" type="ORF">GCM10007894_24340</name>
</gene>
<name>A0AA37TN21_9GAMM</name>
<accession>A0AA37TN21</accession>
<evidence type="ECO:0000313" key="3">
    <source>
        <dbReference type="EMBL" id="GLS84457.1"/>
    </source>
</evidence>
<dbReference type="RefSeq" id="WP_095499344.1">
    <property type="nucleotide sequence ID" value="NZ_BSPO01000003.1"/>
</dbReference>
<evidence type="ECO:0000256" key="1">
    <source>
        <dbReference type="ARBA" id="ARBA00022801"/>
    </source>
</evidence>
<dbReference type="InterPro" id="IPR000639">
    <property type="entry name" value="Epox_hydrolase-like"/>
</dbReference>
<sequence length="255" mass="28368">MHYQRSGEGSCVVLIHGLFGNHQNLRNLALELEKDYQVISVDVRNHGQSPWVDDMNYPSLAKDIIALLDWLKIETCQLVGHSMGGKIALYTALLAPKRIRSVVAADIAPVAYNHHHGVIFDAMLSLDLQAIDNRQQAMSHLTSAGIDAGTAAFLLKNLKREQGQFQWGLNLQALKSHYHEIIGWPKHQLSYTGPTLFIKGANSDYITAEHQADIVRQFPNAKAKIINGTGHWLHAEKPAAFNKLVADFLNATNHD</sequence>
<dbReference type="PANTHER" id="PTHR46118:SF4">
    <property type="entry name" value="PROTEIN ABHD11"/>
    <property type="match status" value="1"/>
</dbReference>
<dbReference type="InterPro" id="IPR000073">
    <property type="entry name" value="AB_hydrolase_1"/>
</dbReference>
<protein>
    <submittedName>
        <fullName evidence="3">Esterase</fullName>
    </submittedName>
</protein>
<dbReference type="Gene3D" id="3.40.50.1820">
    <property type="entry name" value="alpha/beta hydrolase"/>
    <property type="match status" value="1"/>
</dbReference>
<reference evidence="3 4" key="1">
    <citation type="journal article" date="2014" name="Int. J. Syst. Evol. Microbiol.">
        <title>Complete genome sequence of Corynebacterium casei LMG S-19264T (=DSM 44701T), isolated from a smear-ripened cheese.</title>
        <authorList>
            <consortium name="US DOE Joint Genome Institute (JGI-PGF)"/>
            <person name="Walter F."/>
            <person name="Albersmeier A."/>
            <person name="Kalinowski J."/>
            <person name="Ruckert C."/>
        </authorList>
    </citation>
    <scope>NUCLEOTIDE SEQUENCE [LARGE SCALE GENOMIC DNA]</scope>
    <source>
        <strain evidence="3 4">NBRC 112785</strain>
    </source>
</reference>
<keyword evidence="1" id="KW-0378">Hydrolase</keyword>
<organism evidence="3 4">
    <name type="scientific">Paraferrimonas haliotis</name>
    <dbReference type="NCBI Taxonomy" id="2013866"/>
    <lineage>
        <taxon>Bacteria</taxon>
        <taxon>Pseudomonadati</taxon>
        <taxon>Pseudomonadota</taxon>
        <taxon>Gammaproteobacteria</taxon>
        <taxon>Alteromonadales</taxon>
        <taxon>Ferrimonadaceae</taxon>
        <taxon>Paraferrimonas</taxon>
    </lineage>
</organism>
<dbReference type="SUPFAM" id="SSF53474">
    <property type="entry name" value="alpha/beta-Hydrolases"/>
    <property type="match status" value="1"/>
</dbReference>